<dbReference type="Gene3D" id="1.20.120.350">
    <property type="entry name" value="Voltage-gated potassium channels. Chain C"/>
    <property type="match status" value="1"/>
</dbReference>
<feature type="domain" description="Ion transport" evidence="14">
    <location>
        <begin position="115"/>
        <end position="357"/>
    </location>
</feature>
<dbReference type="InterPro" id="IPR027359">
    <property type="entry name" value="Volt_channel_dom_sf"/>
</dbReference>
<evidence type="ECO:0000313" key="16">
    <source>
        <dbReference type="Proteomes" id="UP000051952"/>
    </source>
</evidence>
<evidence type="ECO:0000256" key="3">
    <source>
        <dbReference type="ARBA" id="ARBA00022538"/>
    </source>
</evidence>
<dbReference type="SUPFAM" id="SSF81324">
    <property type="entry name" value="Voltage-gated potassium channels"/>
    <property type="match status" value="1"/>
</dbReference>
<evidence type="ECO:0000256" key="4">
    <source>
        <dbReference type="ARBA" id="ARBA00022692"/>
    </source>
</evidence>
<dbReference type="EMBL" id="CYKH01000868">
    <property type="protein sequence ID" value="CUG55385.1"/>
    <property type="molecule type" value="Genomic_DNA"/>
</dbReference>
<reference evidence="16" key="1">
    <citation type="submission" date="2015-09" db="EMBL/GenBank/DDBJ databases">
        <authorList>
            <consortium name="Pathogen Informatics"/>
        </authorList>
    </citation>
    <scope>NUCLEOTIDE SEQUENCE [LARGE SCALE GENOMIC DNA]</scope>
    <source>
        <strain evidence="16">Lake Konstanz</strain>
    </source>
</reference>
<evidence type="ECO:0000256" key="10">
    <source>
        <dbReference type="ARBA" id="ARBA00023136"/>
    </source>
</evidence>
<evidence type="ECO:0000256" key="11">
    <source>
        <dbReference type="ARBA" id="ARBA00023303"/>
    </source>
</evidence>
<evidence type="ECO:0000259" key="14">
    <source>
        <dbReference type="Pfam" id="PF00520"/>
    </source>
</evidence>
<feature type="transmembrane region" description="Helical" evidence="13">
    <location>
        <begin position="180"/>
        <end position="199"/>
    </location>
</feature>
<feature type="compositionally biased region" description="Polar residues" evidence="12">
    <location>
        <begin position="841"/>
        <end position="871"/>
    </location>
</feature>
<dbReference type="Pfam" id="PF00520">
    <property type="entry name" value="Ion_trans"/>
    <property type="match status" value="1"/>
</dbReference>
<feature type="region of interest" description="Disordered" evidence="12">
    <location>
        <begin position="753"/>
        <end position="786"/>
    </location>
</feature>
<keyword evidence="6" id="KW-0851">Voltage-gated channel</keyword>
<feature type="transmembrane region" description="Helical" evidence="13">
    <location>
        <begin position="327"/>
        <end position="352"/>
    </location>
</feature>
<keyword evidence="4 13" id="KW-0812">Transmembrane</keyword>
<dbReference type="InterPro" id="IPR028325">
    <property type="entry name" value="VG_K_chnl"/>
</dbReference>
<dbReference type="OrthoDB" id="415460at2759"/>
<keyword evidence="11" id="KW-0407">Ion channel</keyword>
<organism evidence="15 16">
    <name type="scientific">Bodo saltans</name>
    <name type="common">Flagellated protozoan</name>
    <dbReference type="NCBI Taxonomy" id="75058"/>
    <lineage>
        <taxon>Eukaryota</taxon>
        <taxon>Discoba</taxon>
        <taxon>Euglenozoa</taxon>
        <taxon>Kinetoplastea</taxon>
        <taxon>Metakinetoplastina</taxon>
        <taxon>Eubodonida</taxon>
        <taxon>Bodonidae</taxon>
        <taxon>Bodo</taxon>
    </lineage>
</organism>
<evidence type="ECO:0000256" key="9">
    <source>
        <dbReference type="ARBA" id="ARBA00023065"/>
    </source>
</evidence>
<keyword evidence="3" id="KW-0633">Potassium transport</keyword>
<dbReference type="Proteomes" id="UP000051952">
    <property type="component" value="Unassembled WGS sequence"/>
</dbReference>
<dbReference type="PANTHER" id="PTHR11537:SF254">
    <property type="entry name" value="POTASSIUM VOLTAGE-GATED CHANNEL PROTEIN SHAB"/>
    <property type="match status" value="1"/>
</dbReference>
<keyword evidence="2" id="KW-0813">Transport</keyword>
<evidence type="ECO:0000256" key="1">
    <source>
        <dbReference type="ARBA" id="ARBA00004141"/>
    </source>
</evidence>
<evidence type="ECO:0000313" key="15">
    <source>
        <dbReference type="EMBL" id="CUG55385.1"/>
    </source>
</evidence>
<dbReference type="GO" id="GO:0001508">
    <property type="term" value="P:action potential"/>
    <property type="evidence" value="ECO:0007669"/>
    <property type="project" value="TreeGrafter"/>
</dbReference>
<evidence type="ECO:0000256" key="7">
    <source>
        <dbReference type="ARBA" id="ARBA00022958"/>
    </source>
</evidence>
<keyword evidence="8 13" id="KW-1133">Transmembrane helix</keyword>
<gene>
    <name evidence="15" type="ORF">BSAL_81160</name>
</gene>
<dbReference type="VEuPathDB" id="TriTrypDB:BSAL_81160"/>
<feature type="transmembrane region" description="Helical" evidence="13">
    <location>
        <begin position="117"/>
        <end position="138"/>
    </location>
</feature>
<feature type="transmembrane region" description="Helical" evidence="13">
    <location>
        <begin position="150"/>
        <end position="168"/>
    </location>
</feature>
<dbReference type="PANTHER" id="PTHR11537">
    <property type="entry name" value="VOLTAGE-GATED POTASSIUM CHANNEL"/>
    <property type="match status" value="1"/>
</dbReference>
<evidence type="ECO:0000256" key="2">
    <source>
        <dbReference type="ARBA" id="ARBA00022448"/>
    </source>
</evidence>
<keyword evidence="7" id="KW-0630">Potassium</keyword>
<accession>A0A0S4J1J4</accession>
<feature type="region of interest" description="Disordered" evidence="12">
    <location>
        <begin position="815"/>
        <end position="871"/>
    </location>
</feature>
<evidence type="ECO:0000256" key="6">
    <source>
        <dbReference type="ARBA" id="ARBA00022882"/>
    </source>
</evidence>
<comment type="subcellular location">
    <subcellularLocation>
        <location evidence="1">Membrane</location>
        <topology evidence="1">Multi-pass membrane protein</topology>
    </subcellularLocation>
</comment>
<evidence type="ECO:0000256" key="5">
    <source>
        <dbReference type="ARBA" id="ARBA00022826"/>
    </source>
</evidence>
<dbReference type="GO" id="GO:0008076">
    <property type="term" value="C:voltage-gated potassium channel complex"/>
    <property type="evidence" value="ECO:0007669"/>
    <property type="project" value="InterPro"/>
</dbReference>
<dbReference type="Gene3D" id="1.10.287.70">
    <property type="match status" value="1"/>
</dbReference>
<dbReference type="InterPro" id="IPR005821">
    <property type="entry name" value="Ion_trans_dom"/>
</dbReference>
<evidence type="ECO:0000256" key="8">
    <source>
        <dbReference type="ARBA" id="ARBA00022989"/>
    </source>
</evidence>
<dbReference type="AlphaFoldDB" id="A0A0S4J1J4"/>
<protein>
    <submittedName>
        <fullName evidence="15">Ion transporter, putative</fullName>
    </submittedName>
</protein>
<keyword evidence="10 13" id="KW-0472">Membrane</keyword>
<proteinExistence type="predicted"/>
<evidence type="ECO:0000256" key="12">
    <source>
        <dbReference type="SAM" id="MobiDB-lite"/>
    </source>
</evidence>
<feature type="transmembrane region" description="Helical" evidence="13">
    <location>
        <begin position="251"/>
        <end position="272"/>
    </location>
</feature>
<sequence>MPQSNVRFCEEGLDGEPTAFVVSVDRPRDRAVDYQFPNEGDAGELELTTPPNDQRVTEDDNTSNISSQRSAEVHRHLKRRFSHVSALQFSYRNRLQRIVNFSAVFGIDKIISDCYQALTVIMVALSTALFVITSLPAFYEPTIDPNMGHWWFATEVVMVGFFTIDFLIRLTVITSKSDLNLYLVIDFLSFIGFYFELGLSLNDSAAGSGAVGLALLRLLRIARILRLFKLGRQDSGLAMLWQVLLKSKDGLFLLVVLVGIAIMVFASITYYIEIVTCSFDSVSMQWIRNDGTVTPFQSIPDSFWFIAATVTTVGYGDQVPGNLGGRAWTVLVMLFGVLVLSFPNILIGSNFSEVHRQLRRERARSQLGKYFRKVRTVVRFVRMWREFRVKGHLLFADVSGQQNRPGGDAGSLTLPAPSMAGLADGHMARRMNFWREFRVKGHLLFADVSGQQNRPGGDTGSLTLPAPSMVGLADGHMARRMNFFMFRIADFADRGLLDCTTKAVRGALDQITFRGITLLAVMQRLVECFSGCATVEELTHSFHFFLPPDVAKAPAIDDVFELILRGGAAQILNVFVLHREDESALVYPTKRGVEMLLNFREAGGCPCLRGYAEAREIWHTTTRAQPYELLPLDGYRAWQSVEGRVMKRSPLDFCYDLKHNEAQINDIFRGMQVPDPASKKPGQHDSRCNCRHCNYHWGISAPMRPNRDYCFEPDEEFLEMEVEYAKNALTILKLEAKLVDMLRVQELTSARCKNANKSPRSPFGAPTTPHSPAGALMESDGDDDDETFEETMKFSFHQPPPLTTGLHIEGLPTVGEVTVQGYSPNPAHPTPAPPEGAAVAASTTSGKANSADSDNSGGDITDQVNTRESSV</sequence>
<dbReference type="GO" id="GO:0005249">
    <property type="term" value="F:voltage-gated potassium channel activity"/>
    <property type="evidence" value="ECO:0007669"/>
    <property type="project" value="InterPro"/>
</dbReference>
<name>A0A0S4J1J4_BODSA</name>
<keyword evidence="16" id="KW-1185">Reference proteome</keyword>
<feature type="region of interest" description="Disordered" evidence="12">
    <location>
        <begin position="35"/>
        <end position="69"/>
    </location>
</feature>
<keyword evidence="9" id="KW-0406">Ion transport</keyword>
<evidence type="ECO:0000256" key="13">
    <source>
        <dbReference type="SAM" id="Phobius"/>
    </source>
</evidence>
<dbReference type="PRINTS" id="PR00169">
    <property type="entry name" value="KCHANNEL"/>
</dbReference>
<keyword evidence="5" id="KW-0631">Potassium channel</keyword>